<evidence type="ECO:0000259" key="4">
    <source>
        <dbReference type="SMART" id="SM00829"/>
    </source>
</evidence>
<evidence type="ECO:0000313" key="5">
    <source>
        <dbReference type="EMBL" id="KAL2278851.1"/>
    </source>
</evidence>
<evidence type="ECO:0000313" key="6">
    <source>
        <dbReference type="Proteomes" id="UP001600888"/>
    </source>
</evidence>
<feature type="region of interest" description="Disordered" evidence="3">
    <location>
        <begin position="340"/>
        <end position="364"/>
    </location>
</feature>
<dbReference type="Pfam" id="PF08240">
    <property type="entry name" value="ADH_N"/>
    <property type="match status" value="1"/>
</dbReference>
<accession>A0ABR4E8V4</accession>
<gene>
    <name evidence="5" type="ORF">FJTKL_14188</name>
</gene>
<keyword evidence="6" id="KW-1185">Reference proteome</keyword>
<dbReference type="SMART" id="SM00829">
    <property type="entry name" value="PKS_ER"/>
    <property type="match status" value="1"/>
</dbReference>
<dbReference type="EMBL" id="JBAWTH010000082">
    <property type="protein sequence ID" value="KAL2278851.1"/>
    <property type="molecule type" value="Genomic_DNA"/>
</dbReference>
<dbReference type="Gene3D" id="3.40.50.720">
    <property type="entry name" value="NAD(P)-binding Rossmann-like Domain"/>
    <property type="match status" value="1"/>
</dbReference>
<evidence type="ECO:0000256" key="3">
    <source>
        <dbReference type="SAM" id="MobiDB-lite"/>
    </source>
</evidence>
<organism evidence="5 6">
    <name type="scientific">Diaporthe vaccinii</name>
    <dbReference type="NCBI Taxonomy" id="105482"/>
    <lineage>
        <taxon>Eukaryota</taxon>
        <taxon>Fungi</taxon>
        <taxon>Dikarya</taxon>
        <taxon>Ascomycota</taxon>
        <taxon>Pezizomycotina</taxon>
        <taxon>Sordariomycetes</taxon>
        <taxon>Sordariomycetidae</taxon>
        <taxon>Diaporthales</taxon>
        <taxon>Diaporthaceae</taxon>
        <taxon>Diaporthe</taxon>
        <taxon>Diaporthe eres species complex</taxon>
    </lineage>
</organism>
<evidence type="ECO:0000256" key="2">
    <source>
        <dbReference type="ARBA" id="ARBA00023002"/>
    </source>
</evidence>
<dbReference type="SUPFAM" id="SSF51735">
    <property type="entry name" value="NAD(P)-binding Rossmann-fold domains"/>
    <property type="match status" value="1"/>
</dbReference>
<dbReference type="InterPro" id="IPR036291">
    <property type="entry name" value="NAD(P)-bd_dom_sf"/>
</dbReference>
<dbReference type="CDD" id="cd08249">
    <property type="entry name" value="enoyl_reductase_like"/>
    <property type="match status" value="1"/>
</dbReference>
<reference evidence="5 6" key="1">
    <citation type="submission" date="2024-03" db="EMBL/GenBank/DDBJ databases">
        <title>A high-quality draft genome sequence of Diaporthe vaccinii, a causative agent of upright dieback and viscid rot disease in cranberry plants.</title>
        <authorList>
            <person name="Sarrasin M."/>
            <person name="Lang B.F."/>
            <person name="Burger G."/>
        </authorList>
    </citation>
    <scope>NUCLEOTIDE SEQUENCE [LARGE SCALE GENOMIC DNA]</scope>
    <source>
        <strain evidence="5 6">IS7</strain>
    </source>
</reference>
<dbReference type="PANTHER" id="PTHR45348">
    <property type="entry name" value="HYPOTHETICAL OXIDOREDUCTASE (EUROFUNG)"/>
    <property type="match status" value="1"/>
</dbReference>
<dbReference type="Gene3D" id="3.90.180.10">
    <property type="entry name" value="Medium-chain alcohol dehydrogenases, catalytic domain"/>
    <property type="match status" value="1"/>
</dbReference>
<evidence type="ECO:0000256" key="1">
    <source>
        <dbReference type="ARBA" id="ARBA00008072"/>
    </source>
</evidence>
<dbReference type="InterPro" id="IPR020843">
    <property type="entry name" value="ER"/>
</dbReference>
<name>A0ABR4E8V4_9PEZI</name>
<dbReference type="Proteomes" id="UP001600888">
    <property type="component" value="Unassembled WGS sequence"/>
</dbReference>
<dbReference type="InterPro" id="IPR013154">
    <property type="entry name" value="ADH-like_N"/>
</dbReference>
<protein>
    <recommendedName>
        <fullName evidence="4">Enoyl reductase (ER) domain-containing protein</fullName>
    </recommendedName>
</protein>
<comment type="caution">
    <text evidence="5">The sequence shown here is derived from an EMBL/GenBank/DDBJ whole genome shotgun (WGS) entry which is preliminary data.</text>
</comment>
<dbReference type="PANTHER" id="PTHR45348:SF2">
    <property type="entry name" value="ZINC-TYPE ALCOHOL DEHYDROGENASE-LIKE PROTEIN C2E1P3.01"/>
    <property type="match status" value="1"/>
</dbReference>
<dbReference type="InterPro" id="IPR011032">
    <property type="entry name" value="GroES-like_sf"/>
</dbReference>
<proteinExistence type="inferred from homology"/>
<comment type="similarity">
    <text evidence="1">Belongs to the zinc-containing alcohol dehydrogenase family.</text>
</comment>
<dbReference type="InterPro" id="IPR013149">
    <property type="entry name" value="ADH-like_C"/>
</dbReference>
<dbReference type="Pfam" id="PF00107">
    <property type="entry name" value="ADH_zinc_N"/>
    <property type="match status" value="1"/>
</dbReference>
<sequence>MGVPATFKAAVVPEPGAQHTVQDRSLPALEAGEVAIKVTATAINPVDWKIRDYKVFIKDYPAVLGSDAAGEIAAVGSGVTNLKEGDRVFFQGIIGKYDSSTFQQYVKLPAELAGKTPRNISDDEAGGISLATVAVLTGFYDKSGSGLAAPWTEGGEQAGKGKGIVILGGSSSVGQYAIQLAKISGFERVVTNASAKHVDHLKALGADVVLDRASQNGEEDFKAALGGLPLAFVFDSISDKDTQIQGVKILAATKTENSHVITVQGVNDEAAELGQSLEPKSAVKQVLGLGSAPHLRYLSEPLMKHLGGEDGYIAKGRFVPNRPAVVGGGLANIEEALAKNKKEPTASHPWTDSEISDNVTSSDPVDPSIRLLRPLVRYIKGRQYIRKETSWLLPIDSTTKTRTAEMTAKLLEIPAEILACVADELDIENYGNLRLANRQTHDYTFPYFAKKFFGRRKFFRGYLSLSTLLAISESRLSPYLEDLVLGTELLEFGAPGDAPNVSKEAYYKAYADQTSMLASGWDRDTLIDALRNLPNLKGVGVESFDDREIWDFDQNLPNSVIDGGYGLKTLLRSLGYEAGRPPNQASPVTQWVTAVQTLLGAVAKAGAKPKSFSITGKSVNKSYIPAEALGVDDDAFNIPAFLEQSLLPVIEGLEELDFEIYNRMLYPSPEDSTTCRTCHLRRFLGLPKNLQKLRIARLTAGMTALENPEEMGGFWTWLGWSPKGKGKEVVAEDATRDEDGNVVENNQWQWDTIPASSTNPLVSPQPIPLPHLRELHLASEDILSSNLTRLLLKVAPTLARLDLHELNLRDRAAELEAVSANDDDDEPADEVRAEVDLWVDLCGRLAAMPLDELREVNISGFGGLGSWHLNKFGDGVAALPGSVYFRVLRIVGEEAYESQAEFSYKGPNVREAFGHLAEDLRAAVRDGRHVFVSEPSKRRNSF</sequence>
<dbReference type="SUPFAM" id="SSF50129">
    <property type="entry name" value="GroES-like"/>
    <property type="match status" value="1"/>
</dbReference>
<feature type="domain" description="Enoyl reductase (ER)" evidence="4">
    <location>
        <begin position="16"/>
        <end position="319"/>
    </location>
</feature>
<dbReference type="InterPro" id="IPR047122">
    <property type="entry name" value="Trans-enoyl_RdTase-like"/>
</dbReference>
<keyword evidence="2" id="KW-0560">Oxidoreductase</keyword>